<dbReference type="EMBL" id="PNBX01000060">
    <property type="protein sequence ID" value="TMO67379.1"/>
    <property type="molecule type" value="Genomic_DNA"/>
</dbReference>
<dbReference type="Gene3D" id="2.40.50.100">
    <property type="match status" value="1"/>
</dbReference>
<evidence type="ECO:0000259" key="4">
    <source>
        <dbReference type="Pfam" id="PF25989"/>
    </source>
</evidence>
<dbReference type="Proteomes" id="UP000307164">
    <property type="component" value="Unassembled WGS sequence"/>
</dbReference>
<dbReference type="PANTHER" id="PTHR30469">
    <property type="entry name" value="MULTIDRUG RESISTANCE PROTEIN MDTA"/>
    <property type="match status" value="1"/>
</dbReference>
<feature type="domain" description="YknX-like C-terminal permuted SH3-like" evidence="4">
    <location>
        <begin position="307"/>
        <end position="369"/>
    </location>
</feature>
<dbReference type="RefSeq" id="WP_138592497.1">
    <property type="nucleotide sequence ID" value="NZ_PNBW01000046.1"/>
</dbReference>
<dbReference type="Gene3D" id="2.40.30.170">
    <property type="match status" value="1"/>
</dbReference>
<dbReference type="PANTHER" id="PTHR30469:SF15">
    <property type="entry name" value="HLYD FAMILY OF SECRETION PROTEINS"/>
    <property type="match status" value="1"/>
</dbReference>
<accession>A0A5S3V7B0</accession>
<evidence type="ECO:0000313" key="8">
    <source>
        <dbReference type="Proteomes" id="UP000307217"/>
    </source>
</evidence>
<dbReference type="SUPFAM" id="SSF111369">
    <property type="entry name" value="HlyD-like secretion proteins"/>
    <property type="match status" value="1"/>
</dbReference>
<dbReference type="Pfam" id="PF25989">
    <property type="entry name" value="YknX_C"/>
    <property type="match status" value="1"/>
</dbReference>
<sequence length="383" mass="41877">MKKLIIGLSIVLGITALVGVKKSQKAETVDVVVATSQKGILEQSILASGNFVYGSNVQIRSEVTGRVIEVLVKEGQKVNAGDLLVRLDDSAFSARVNRAEAQVRSQQITLKRNEEVYKNNKRKLERHSELFTSNLVGQDLIDELRTQLRIAKYDIQAAKQGLGQAQASLKEATQELAKTEFRAPISGVITQVGVKEGETVVAGTTNIIGSALLELAEPKSLEVELRVDEADIGNIKLGQQVKVFSAMKPKDPIMAKVAEISPLAKRIDKNRGLVMLLKLELGEHDQKLFAGMSCRAEVIHHHSNPAVHIPIAAVLQDTLDDSEHYVWTVKDSRATRQLVSLGISNDTQQVVLDGLGQDQLVITGPGRTLYSLRENMRVNTSSL</sequence>
<dbReference type="Pfam" id="PF25917">
    <property type="entry name" value="BSH_RND"/>
    <property type="match status" value="1"/>
</dbReference>
<feature type="coiled-coil region" evidence="2">
    <location>
        <begin position="155"/>
        <end position="182"/>
    </location>
</feature>
<reference evidence="7 8" key="1">
    <citation type="submission" date="2018-01" db="EMBL/GenBank/DDBJ databases">
        <authorList>
            <person name="Paulsen S."/>
            <person name="Gram L.K."/>
        </authorList>
    </citation>
    <scope>NUCLEOTIDE SEQUENCE [LARGE SCALE GENOMIC DNA]</scope>
    <source>
        <strain evidence="5 8">S3790</strain>
        <strain evidence="6 7">S3895</strain>
    </source>
</reference>
<dbReference type="GO" id="GO:0015562">
    <property type="term" value="F:efflux transmembrane transporter activity"/>
    <property type="evidence" value="ECO:0007669"/>
    <property type="project" value="TreeGrafter"/>
</dbReference>
<dbReference type="AlphaFoldDB" id="A0A5S3V7B0"/>
<feature type="domain" description="Multidrug resistance protein MdtA-like barrel-sandwich hybrid" evidence="3">
    <location>
        <begin position="56"/>
        <end position="206"/>
    </location>
</feature>
<reference evidence="8" key="2">
    <citation type="submission" date="2019-06" db="EMBL/GenBank/DDBJ databases">
        <title>Co-occurence of chitin degradation, pigmentation and bioactivity in marine Pseudoalteromonas.</title>
        <authorList>
            <person name="Sonnenschein E.C."/>
            <person name="Bech P.K."/>
        </authorList>
    </citation>
    <scope>NUCLEOTIDE SEQUENCE [LARGE SCALE GENOMIC DNA]</scope>
    <source>
        <strain evidence="8">S3790</strain>
        <strain evidence="6">S3895</strain>
    </source>
</reference>
<keyword evidence="7" id="KW-1185">Reference proteome</keyword>
<dbReference type="Proteomes" id="UP000307217">
    <property type="component" value="Unassembled WGS sequence"/>
</dbReference>
<name>A0A5S3V7B0_9GAMM</name>
<protein>
    <submittedName>
        <fullName evidence="5">Efflux transporter periplasmic adaptor subunit</fullName>
    </submittedName>
</protein>
<dbReference type="EMBL" id="PNBW01000046">
    <property type="protein sequence ID" value="TMO74722.1"/>
    <property type="molecule type" value="Genomic_DNA"/>
</dbReference>
<evidence type="ECO:0000256" key="1">
    <source>
        <dbReference type="ARBA" id="ARBA00009477"/>
    </source>
</evidence>
<comment type="caution">
    <text evidence="5">The sequence shown here is derived from an EMBL/GenBank/DDBJ whole genome shotgun (WGS) entry which is preliminary data.</text>
</comment>
<dbReference type="GO" id="GO:1990281">
    <property type="term" value="C:efflux pump complex"/>
    <property type="evidence" value="ECO:0007669"/>
    <property type="project" value="TreeGrafter"/>
</dbReference>
<keyword evidence="2" id="KW-0175">Coiled coil</keyword>
<proteinExistence type="inferred from homology"/>
<dbReference type="NCBIfam" id="TIGR01730">
    <property type="entry name" value="RND_mfp"/>
    <property type="match status" value="1"/>
</dbReference>
<dbReference type="Gene3D" id="1.10.287.470">
    <property type="entry name" value="Helix hairpin bin"/>
    <property type="match status" value="1"/>
</dbReference>
<dbReference type="InterPro" id="IPR006143">
    <property type="entry name" value="RND_pump_MFP"/>
</dbReference>
<dbReference type="OrthoDB" id="2110899at2"/>
<dbReference type="Gene3D" id="2.40.420.20">
    <property type="match status" value="1"/>
</dbReference>
<gene>
    <name evidence="5" type="ORF">CWC19_14325</name>
    <name evidence="6" type="ORF">CWC20_09355</name>
</gene>
<evidence type="ECO:0000313" key="5">
    <source>
        <dbReference type="EMBL" id="TMO67379.1"/>
    </source>
</evidence>
<evidence type="ECO:0000313" key="7">
    <source>
        <dbReference type="Proteomes" id="UP000307164"/>
    </source>
</evidence>
<dbReference type="InterPro" id="IPR058625">
    <property type="entry name" value="MdtA-like_BSH"/>
</dbReference>
<evidence type="ECO:0000259" key="3">
    <source>
        <dbReference type="Pfam" id="PF25917"/>
    </source>
</evidence>
<organism evidence="5 8">
    <name type="scientific">Pseudoalteromonas aurantia</name>
    <dbReference type="NCBI Taxonomy" id="43654"/>
    <lineage>
        <taxon>Bacteria</taxon>
        <taxon>Pseudomonadati</taxon>
        <taxon>Pseudomonadota</taxon>
        <taxon>Gammaproteobacteria</taxon>
        <taxon>Alteromonadales</taxon>
        <taxon>Pseudoalteromonadaceae</taxon>
        <taxon>Pseudoalteromonas</taxon>
    </lineage>
</organism>
<evidence type="ECO:0000256" key="2">
    <source>
        <dbReference type="SAM" id="Coils"/>
    </source>
</evidence>
<reference evidence="5" key="3">
    <citation type="submission" date="2019-09" db="EMBL/GenBank/DDBJ databases">
        <title>Co-occurence of chitin degradation, pigmentation and bioactivity in marine Pseudoalteromonas.</title>
        <authorList>
            <person name="Sonnenschein E.C."/>
            <person name="Bech P.K."/>
        </authorList>
    </citation>
    <scope>NUCLEOTIDE SEQUENCE</scope>
    <source>
        <strain evidence="5">S3790</strain>
        <strain evidence="7">S3895</strain>
    </source>
</reference>
<dbReference type="InterPro" id="IPR058637">
    <property type="entry name" value="YknX-like_C"/>
</dbReference>
<evidence type="ECO:0000313" key="6">
    <source>
        <dbReference type="EMBL" id="TMO74722.1"/>
    </source>
</evidence>
<comment type="similarity">
    <text evidence="1">Belongs to the membrane fusion protein (MFP) (TC 8.A.1) family.</text>
</comment>